<gene>
    <name evidence="2" type="ORF">Cgig2_013720</name>
</gene>
<comment type="caution">
    <text evidence="2">The sequence shown here is derived from an EMBL/GenBank/DDBJ whole genome shotgun (WGS) entry which is preliminary data.</text>
</comment>
<proteinExistence type="predicted"/>
<evidence type="ECO:0000256" key="1">
    <source>
        <dbReference type="SAM" id="MobiDB-lite"/>
    </source>
</evidence>
<accession>A0A9Q1K5S0</accession>
<protein>
    <submittedName>
        <fullName evidence="2">Uncharacterized protein</fullName>
    </submittedName>
</protein>
<organism evidence="2 3">
    <name type="scientific">Carnegiea gigantea</name>
    <dbReference type="NCBI Taxonomy" id="171969"/>
    <lineage>
        <taxon>Eukaryota</taxon>
        <taxon>Viridiplantae</taxon>
        <taxon>Streptophyta</taxon>
        <taxon>Embryophyta</taxon>
        <taxon>Tracheophyta</taxon>
        <taxon>Spermatophyta</taxon>
        <taxon>Magnoliopsida</taxon>
        <taxon>eudicotyledons</taxon>
        <taxon>Gunneridae</taxon>
        <taxon>Pentapetalae</taxon>
        <taxon>Caryophyllales</taxon>
        <taxon>Cactineae</taxon>
        <taxon>Cactaceae</taxon>
        <taxon>Cactoideae</taxon>
        <taxon>Echinocereeae</taxon>
        <taxon>Carnegiea</taxon>
    </lineage>
</organism>
<feature type="compositionally biased region" description="Basic and acidic residues" evidence="1">
    <location>
        <begin position="647"/>
        <end position="656"/>
    </location>
</feature>
<dbReference type="Proteomes" id="UP001153076">
    <property type="component" value="Unassembled WGS sequence"/>
</dbReference>
<feature type="region of interest" description="Disordered" evidence="1">
    <location>
        <begin position="647"/>
        <end position="670"/>
    </location>
</feature>
<dbReference type="OrthoDB" id="786875at2759"/>
<dbReference type="PANTHER" id="PTHR33167:SF29">
    <property type="entry name" value="T28K15.14 PROTEIN"/>
    <property type="match status" value="1"/>
</dbReference>
<feature type="compositionally biased region" description="Basic residues" evidence="1">
    <location>
        <begin position="658"/>
        <end position="670"/>
    </location>
</feature>
<evidence type="ECO:0000313" key="3">
    <source>
        <dbReference type="Proteomes" id="UP001153076"/>
    </source>
</evidence>
<dbReference type="EMBL" id="JAKOGI010000280">
    <property type="protein sequence ID" value="KAJ8437801.1"/>
    <property type="molecule type" value="Genomic_DNA"/>
</dbReference>
<sequence length="670" mass="74953">MQGCENAETTVREASFSSFHKSKMLIRSDLDLNSVQNCTDPIKQRLKQTMLNQELVFMRQVYELHRLYRTQTALMDDFEQKGMDSYNWHTRGANSFSIGQNNHAKHSMAEFTFSDNFSSQHQWHRLPGFTQKPLDLQLSADEFISRSADDFLGKGVLGSSLKEPFNSGNTCPGEVIDRDDLKLSLCIGGDAGKKSGFCRSWVGNKSSPSSLEIIDLEDPNLVFSDNATYLGQTSGFSAQNISSLDKHMLERVSQMTMRDNPNGTPLAKSLVDIHPICPRFTSSDSGFSGYGRELLFADHWRKNQTSGPRVSSNPYLNMVKLEDSSCFTVDHSMTLHPPGSGPSCLTPTSQKANANHCTKTRDMPRQLDLNVDLAVRYGDTISLIDLDSDSGEDLCSIRSNQKVESVGSLSKPPNGLSCDIRTAAAVRIESNIERDAESPTLLHLSQNHKAAEELNCHKFCSSSESECIGPQSSSVRTMQSSVIRGDLNISTSDELAHTGKQDQRSSESTESNILCITRQEPDVDELVQRAAESLLRMSLESQPVVLKELQSEEDDQSQCSSDSYAEMVLNAKESDPDDYCVSSNAFVVDESEKKDSRYKLKRGTRMKDFQKDILPGLSILSRHEIREDINILEGVIRSREYKKMRAKFGDRSDCSRPTRSKRSRVRCSRR</sequence>
<dbReference type="PANTHER" id="PTHR33167">
    <property type="entry name" value="TRANSCRIPTION FACTOR, PUTATIVE (DUF863)-RELATED"/>
    <property type="match status" value="1"/>
</dbReference>
<dbReference type="InterPro" id="IPR008581">
    <property type="entry name" value="DUF863_pln"/>
</dbReference>
<keyword evidence="3" id="KW-1185">Reference proteome</keyword>
<dbReference type="AlphaFoldDB" id="A0A9Q1K5S0"/>
<evidence type="ECO:0000313" key="2">
    <source>
        <dbReference type="EMBL" id="KAJ8437801.1"/>
    </source>
</evidence>
<name>A0A9Q1K5S0_9CARY</name>
<reference evidence="2" key="1">
    <citation type="submission" date="2022-04" db="EMBL/GenBank/DDBJ databases">
        <title>Carnegiea gigantea Genome sequencing and assembly v2.</title>
        <authorList>
            <person name="Copetti D."/>
            <person name="Sanderson M.J."/>
            <person name="Burquez A."/>
            <person name="Wojciechowski M.F."/>
        </authorList>
    </citation>
    <scope>NUCLEOTIDE SEQUENCE</scope>
    <source>
        <strain evidence="2">SGP5-SGP5p</strain>
        <tissue evidence="2">Aerial part</tissue>
    </source>
</reference>
<dbReference type="Pfam" id="PF05904">
    <property type="entry name" value="DUF863"/>
    <property type="match status" value="1"/>
</dbReference>